<keyword evidence="2" id="KW-1185">Reference proteome</keyword>
<evidence type="ECO:0000313" key="2">
    <source>
        <dbReference type="Proteomes" id="UP000887013"/>
    </source>
</evidence>
<protein>
    <submittedName>
        <fullName evidence="1">Uncharacterized protein</fullName>
    </submittedName>
</protein>
<dbReference type="Proteomes" id="UP000887013">
    <property type="component" value="Unassembled WGS sequence"/>
</dbReference>
<organism evidence="1 2">
    <name type="scientific">Nephila pilipes</name>
    <name type="common">Giant wood spider</name>
    <name type="synonym">Nephila maculata</name>
    <dbReference type="NCBI Taxonomy" id="299642"/>
    <lineage>
        <taxon>Eukaryota</taxon>
        <taxon>Metazoa</taxon>
        <taxon>Ecdysozoa</taxon>
        <taxon>Arthropoda</taxon>
        <taxon>Chelicerata</taxon>
        <taxon>Arachnida</taxon>
        <taxon>Araneae</taxon>
        <taxon>Araneomorphae</taxon>
        <taxon>Entelegynae</taxon>
        <taxon>Araneoidea</taxon>
        <taxon>Nephilidae</taxon>
        <taxon>Nephila</taxon>
    </lineage>
</organism>
<gene>
    <name evidence="1" type="ORF">NPIL_664721</name>
</gene>
<name>A0A8X6Q018_NEPPI</name>
<dbReference type="EMBL" id="BMAW01025354">
    <property type="protein sequence ID" value="GFT92170.1"/>
    <property type="molecule type" value="Genomic_DNA"/>
</dbReference>
<comment type="caution">
    <text evidence="1">The sequence shown here is derived from an EMBL/GenBank/DDBJ whole genome shotgun (WGS) entry which is preliminary data.</text>
</comment>
<evidence type="ECO:0000313" key="1">
    <source>
        <dbReference type="EMBL" id="GFT92170.1"/>
    </source>
</evidence>
<dbReference type="AlphaFoldDB" id="A0A8X6Q018"/>
<proteinExistence type="predicted"/>
<reference evidence="1" key="1">
    <citation type="submission" date="2020-08" db="EMBL/GenBank/DDBJ databases">
        <title>Multicomponent nature underlies the extraordinary mechanical properties of spider dragline silk.</title>
        <authorList>
            <person name="Kono N."/>
            <person name="Nakamura H."/>
            <person name="Mori M."/>
            <person name="Yoshida Y."/>
            <person name="Ohtoshi R."/>
            <person name="Malay A.D."/>
            <person name="Moran D.A.P."/>
            <person name="Tomita M."/>
            <person name="Numata K."/>
            <person name="Arakawa K."/>
        </authorList>
    </citation>
    <scope>NUCLEOTIDE SEQUENCE</scope>
</reference>
<sequence length="80" mass="9090">MKIAGGPACRIKYHLNHSDNTIASVQEGPDKLLVERTKELFVRQVNGDPILNSFICRDSNVWENHCETPQRSKSDFSALY</sequence>
<accession>A0A8X6Q018</accession>